<dbReference type="GO" id="GO:0005886">
    <property type="term" value="C:plasma membrane"/>
    <property type="evidence" value="ECO:0007669"/>
    <property type="project" value="TreeGrafter"/>
</dbReference>
<feature type="domain" description="Potassium channel" evidence="10">
    <location>
        <begin position="92"/>
        <end position="155"/>
    </location>
</feature>
<evidence type="ECO:0000256" key="9">
    <source>
        <dbReference type="SAM" id="Phobius"/>
    </source>
</evidence>
<keyword evidence="11" id="KW-1185">Reference proteome</keyword>
<evidence type="ECO:0000256" key="7">
    <source>
        <dbReference type="ARBA" id="ARBA00023303"/>
    </source>
</evidence>
<dbReference type="GO" id="GO:0030322">
    <property type="term" value="P:stabilization of membrane potential"/>
    <property type="evidence" value="ECO:0007669"/>
    <property type="project" value="TreeGrafter"/>
</dbReference>
<feature type="transmembrane region" description="Helical" evidence="9">
    <location>
        <begin position="130"/>
        <end position="157"/>
    </location>
</feature>
<dbReference type="InterPro" id="IPR013099">
    <property type="entry name" value="K_chnl_dom"/>
</dbReference>
<evidence type="ECO:0000256" key="8">
    <source>
        <dbReference type="RuleBase" id="RU003857"/>
    </source>
</evidence>
<accession>A0A914V582</accession>
<dbReference type="InterPro" id="IPR003280">
    <property type="entry name" value="2pore_dom_K_chnl"/>
</dbReference>
<evidence type="ECO:0000256" key="5">
    <source>
        <dbReference type="ARBA" id="ARBA00023065"/>
    </source>
</evidence>
<feature type="domain" description="Potassium channel" evidence="10">
    <location>
        <begin position="10"/>
        <end position="48"/>
    </location>
</feature>
<keyword evidence="3 8" id="KW-0812">Transmembrane</keyword>
<keyword evidence="5 8" id="KW-0406">Ion transport</keyword>
<protein>
    <submittedName>
        <fullName evidence="12">Potassium channel domain-containing protein</fullName>
    </submittedName>
</protein>
<sequence>MNAYDGRFAGYGTPAPVTMSGRIFCVLYGMFGIPLTLMTVADVAKFLANIFLKQFIRISTLKKRCRDRPGTASLSVPLKSATCIFLLYPPLAAAFLSWWEQWSYGDSLYFCFISVLTIGFGDMKPSNDKFFIVTILFVVMGLVITTMCLDLVAGFYIDKVHFFGRHYSLAKMLAQMIMDNAAGRLKGRKSLHATIGLNSPIVPDTYG</sequence>
<organism evidence="11 12">
    <name type="scientific">Plectus sambesii</name>
    <dbReference type="NCBI Taxonomy" id="2011161"/>
    <lineage>
        <taxon>Eukaryota</taxon>
        <taxon>Metazoa</taxon>
        <taxon>Ecdysozoa</taxon>
        <taxon>Nematoda</taxon>
        <taxon>Chromadorea</taxon>
        <taxon>Plectida</taxon>
        <taxon>Plectina</taxon>
        <taxon>Plectoidea</taxon>
        <taxon>Plectidae</taxon>
        <taxon>Plectus</taxon>
    </lineage>
</organism>
<dbReference type="Gene3D" id="1.10.287.70">
    <property type="match status" value="1"/>
</dbReference>
<comment type="similarity">
    <text evidence="8">Belongs to the two pore domain potassium channel (TC 1.A.1.8) family.</text>
</comment>
<dbReference type="AlphaFoldDB" id="A0A914V582"/>
<keyword evidence="4 9" id="KW-1133">Transmembrane helix</keyword>
<evidence type="ECO:0000256" key="4">
    <source>
        <dbReference type="ARBA" id="ARBA00022989"/>
    </source>
</evidence>
<reference evidence="12" key="1">
    <citation type="submission" date="2022-11" db="UniProtKB">
        <authorList>
            <consortium name="WormBaseParasite"/>
        </authorList>
    </citation>
    <scope>IDENTIFICATION</scope>
</reference>
<dbReference type="Pfam" id="PF07885">
    <property type="entry name" value="Ion_trans_2"/>
    <property type="match status" value="2"/>
</dbReference>
<evidence type="ECO:0000313" key="11">
    <source>
        <dbReference type="Proteomes" id="UP000887566"/>
    </source>
</evidence>
<proteinExistence type="inferred from homology"/>
<evidence type="ECO:0000313" key="12">
    <source>
        <dbReference type="WBParaSite" id="PSAMB.scaffold14736size1794.g36208.t1"/>
    </source>
</evidence>
<evidence type="ECO:0000259" key="10">
    <source>
        <dbReference type="Pfam" id="PF07885"/>
    </source>
</evidence>
<dbReference type="PANTHER" id="PTHR11003">
    <property type="entry name" value="POTASSIUM CHANNEL, SUBFAMILY K"/>
    <property type="match status" value="1"/>
</dbReference>
<dbReference type="Proteomes" id="UP000887566">
    <property type="component" value="Unplaced"/>
</dbReference>
<dbReference type="GO" id="GO:0015271">
    <property type="term" value="F:outward rectifier potassium channel activity"/>
    <property type="evidence" value="ECO:0007669"/>
    <property type="project" value="TreeGrafter"/>
</dbReference>
<dbReference type="WBParaSite" id="PSAMB.scaffold14736size1794.g36208.t1">
    <property type="protein sequence ID" value="PSAMB.scaffold14736size1794.g36208.t1"/>
    <property type="gene ID" value="PSAMB.scaffold14736size1794.g36208"/>
</dbReference>
<comment type="subcellular location">
    <subcellularLocation>
        <location evidence="1">Membrane</location>
        <topology evidence="1">Multi-pass membrane protein</topology>
    </subcellularLocation>
</comment>
<name>A0A914V582_9BILA</name>
<keyword evidence="6 9" id="KW-0472">Membrane</keyword>
<dbReference type="GO" id="GO:0022841">
    <property type="term" value="F:potassium ion leak channel activity"/>
    <property type="evidence" value="ECO:0007669"/>
    <property type="project" value="TreeGrafter"/>
</dbReference>
<dbReference type="SUPFAM" id="SSF81324">
    <property type="entry name" value="Voltage-gated potassium channels"/>
    <property type="match status" value="1"/>
</dbReference>
<feature type="transmembrane region" description="Helical" evidence="9">
    <location>
        <begin position="26"/>
        <end position="52"/>
    </location>
</feature>
<keyword evidence="2 8" id="KW-0813">Transport</keyword>
<dbReference type="PANTHER" id="PTHR11003:SF73">
    <property type="entry name" value="FIBRONECTIN TYPE-III DOMAIN-CONTAINING PROTEIN"/>
    <property type="match status" value="1"/>
</dbReference>
<dbReference type="PRINTS" id="PR01333">
    <property type="entry name" value="2POREKCHANEL"/>
</dbReference>
<keyword evidence="7 8" id="KW-0407">Ion channel</keyword>
<evidence type="ECO:0000256" key="6">
    <source>
        <dbReference type="ARBA" id="ARBA00023136"/>
    </source>
</evidence>
<feature type="transmembrane region" description="Helical" evidence="9">
    <location>
        <begin position="72"/>
        <end position="95"/>
    </location>
</feature>
<evidence type="ECO:0000256" key="2">
    <source>
        <dbReference type="ARBA" id="ARBA00022448"/>
    </source>
</evidence>
<evidence type="ECO:0000256" key="1">
    <source>
        <dbReference type="ARBA" id="ARBA00004141"/>
    </source>
</evidence>
<evidence type="ECO:0000256" key="3">
    <source>
        <dbReference type="ARBA" id="ARBA00022692"/>
    </source>
</evidence>